<organism evidence="2">
    <name type="scientific">marine sediment metagenome</name>
    <dbReference type="NCBI Taxonomy" id="412755"/>
    <lineage>
        <taxon>unclassified sequences</taxon>
        <taxon>metagenomes</taxon>
        <taxon>ecological metagenomes</taxon>
    </lineage>
</organism>
<dbReference type="AlphaFoldDB" id="A0A0F9QRS6"/>
<reference evidence="2" key="1">
    <citation type="journal article" date="2015" name="Nature">
        <title>Complex archaea that bridge the gap between prokaryotes and eukaryotes.</title>
        <authorList>
            <person name="Spang A."/>
            <person name="Saw J.H."/>
            <person name="Jorgensen S.L."/>
            <person name="Zaremba-Niedzwiedzka K."/>
            <person name="Martijn J."/>
            <person name="Lind A.E."/>
            <person name="van Eijk R."/>
            <person name="Schleper C."/>
            <person name="Guy L."/>
            <person name="Ettema T.J."/>
        </authorList>
    </citation>
    <scope>NUCLEOTIDE SEQUENCE</scope>
</reference>
<dbReference type="EMBL" id="LAZR01006521">
    <property type="protein sequence ID" value="KKM91526.1"/>
    <property type="molecule type" value="Genomic_DNA"/>
</dbReference>
<gene>
    <name evidence="2" type="ORF">LCGC14_1061920</name>
    <name evidence="1" type="ORF">LCGC14_1227680</name>
</gene>
<protein>
    <recommendedName>
        <fullName evidence="3">CopG family transcriptional regulator</fullName>
    </recommendedName>
</protein>
<proteinExistence type="predicted"/>
<dbReference type="EMBL" id="LAZR01004514">
    <property type="protein sequence ID" value="KKN07923.1"/>
    <property type="molecule type" value="Genomic_DNA"/>
</dbReference>
<name>A0A0F9QRS6_9ZZZZ</name>
<evidence type="ECO:0008006" key="3">
    <source>
        <dbReference type="Google" id="ProtNLM"/>
    </source>
</evidence>
<evidence type="ECO:0000313" key="2">
    <source>
        <dbReference type="EMBL" id="KKN07923.1"/>
    </source>
</evidence>
<sequence length="80" mass="9521">MTELKLNIPATLYEKMKKHPEVKWDSIAQSALKRFIEKIEMTEDLTSKSKLTLDDVEEISNEVAKRSWEKHKEYLRNVEK</sequence>
<accession>A0A0F9QRS6</accession>
<evidence type="ECO:0000313" key="1">
    <source>
        <dbReference type="EMBL" id="KKM91526.1"/>
    </source>
</evidence>
<comment type="caution">
    <text evidence="2">The sequence shown here is derived from an EMBL/GenBank/DDBJ whole genome shotgun (WGS) entry which is preliminary data.</text>
</comment>